<accession>A0AA37V1E1</accession>
<evidence type="ECO:0008006" key="4">
    <source>
        <dbReference type="Google" id="ProtNLM"/>
    </source>
</evidence>
<name>A0AA37V1E1_9BACT</name>
<dbReference type="RefSeq" id="WP_284348076.1">
    <property type="nucleotide sequence ID" value="NZ_BRXS01000001.1"/>
</dbReference>
<reference evidence="2" key="1">
    <citation type="submission" date="2022-08" db="EMBL/GenBank/DDBJ databases">
        <title>Draft genome sequencing of Roseisolibacter agri AW1220.</title>
        <authorList>
            <person name="Tobiishi Y."/>
            <person name="Tonouchi A."/>
        </authorList>
    </citation>
    <scope>NUCLEOTIDE SEQUENCE</scope>
    <source>
        <strain evidence="2">AW1220</strain>
    </source>
</reference>
<dbReference type="EMBL" id="BRXS01000001">
    <property type="protein sequence ID" value="GLC23637.1"/>
    <property type="molecule type" value="Genomic_DNA"/>
</dbReference>
<organism evidence="2 3">
    <name type="scientific">Roseisolibacter agri</name>
    <dbReference type="NCBI Taxonomy" id="2014610"/>
    <lineage>
        <taxon>Bacteria</taxon>
        <taxon>Pseudomonadati</taxon>
        <taxon>Gemmatimonadota</taxon>
        <taxon>Gemmatimonadia</taxon>
        <taxon>Gemmatimonadales</taxon>
        <taxon>Gemmatimonadaceae</taxon>
        <taxon>Roseisolibacter</taxon>
    </lineage>
</organism>
<evidence type="ECO:0000313" key="3">
    <source>
        <dbReference type="Proteomes" id="UP001161325"/>
    </source>
</evidence>
<feature type="compositionally biased region" description="Low complexity" evidence="1">
    <location>
        <begin position="25"/>
        <end position="49"/>
    </location>
</feature>
<keyword evidence="3" id="KW-1185">Reference proteome</keyword>
<proteinExistence type="predicted"/>
<sequence>MRGRIPSLLALAALAGCSSKDRSTSDTAAAVSATPESAAGTMATPAPATPAAAAPISLGAVAGRWDMRAVPESGDTTATTYVMTATADSTGWMMAFPDRAPVKVRIVSVAGDSIVAEAGPYASVRRRGVQVTTHSVMRMQGDRIVGRTVAHYKTSGPDSVLQLRTEGTRRP</sequence>
<feature type="region of interest" description="Disordered" evidence="1">
    <location>
        <begin position="20"/>
        <end position="49"/>
    </location>
</feature>
<dbReference type="Proteomes" id="UP001161325">
    <property type="component" value="Unassembled WGS sequence"/>
</dbReference>
<dbReference type="AlphaFoldDB" id="A0AA37V1E1"/>
<evidence type="ECO:0000313" key="2">
    <source>
        <dbReference type="EMBL" id="GLC23637.1"/>
    </source>
</evidence>
<evidence type="ECO:0000256" key="1">
    <source>
        <dbReference type="SAM" id="MobiDB-lite"/>
    </source>
</evidence>
<protein>
    <recommendedName>
        <fullName evidence="4">Lipoprotein</fullName>
    </recommendedName>
</protein>
<gene>
    <name evidence="2" type="ORF">rosag_01500</name>
</gene>
<comment type="caution">
    <text evidence="2">The sequence shown here is derived from an EMBL/GenBank/DDBJ whole genome shotgun (WGS) entry which is preliminary data.</text>
</comment>
<dbReference type="PROSITE" id="PS51257">
    <property type="entry name" value="PROKAR_LIPOPROTEIN"/>
    <property type="match status" value="1"/>
</dbReference>